<dbReference type="InterPro" id="IPR023267">
    <property type="entry name" value="RCMT"/>
</dbReference>
<dbReference type="InterPro" id="IPR029063">
    <property type="entry name" value="SAM-dependent_MTases_sf"/>
</dbReference>
<keyword evidence="6 14" id="KW-0694">RNA-binding</keyword>
<comment type="subcellular location">
    <subcellularLocation>
        <location evidence="1">Mitochondrion</location>
    </subcellularLocation>
</comment>
<dbReference type="InterPro" id="IPR001678">
    <property type="entry name" value="MeTrfase_RsmB-F_NOP2_dom"/>
</dbReference>
<dbReference type="Gene3D" id="6.20.240.40">
    <property type="match status" value="1"/>
</dbReference>
<keyword evidence="3 14" id="KW-0489">Methyltransferase</keyword>
<evidence type="ECO:0000256" key="2">
    <source>
        <dbReference type="ARBA" id="ARBA00022552"/>
    </source>
</evidence>
<dbReference type="GO" id="GO:0031167">
    <property type="term" value="P:rRNA methylation"/>
    <property type="evidence" value="ECO:0007669"/>
    <property type="project" value="TreeGrafter"/>
</dbReference>
<dbReference type="Ensembl" id="ENSBJAT00000018045.1">
    <property type="protein sequence ID" value="ENSBJAP00000017566.1"/>
    <property type="gene ID" value="ENSBJAG00000011572.1"/>
</dbReference>
<name>A0A8C0BK52_9AVES</name>
<dbReference type="Proteomes" id="UP000694555">
    <property type="component" value="Unplaced"/>
</dbReference>
<dbReference type="PROSITE" id="PS51686">
    <property type="entry name" value="SAM_MT_RSMB_NOP"/>
    <property type="match status" value="1"/>
</dbReference>
<dbReference type="PRINTS" id="PR02008">
    <property type="entry name" value="RCMTFAMILY"/>
</dbReference>
<evidence type="ECO:0000259" key="15">
    <source>
        <dbReference type="PROSITE" id="PS51686"/>
    </source>
</evidence>
<evidence type="ECO:0000256" key="11">
    <source>
        <dbReference type="ARBA" id="ARBA00049906"/>
    </source>
</evidence>
<feature type="binding site" evidence="14">
    <location>
        <position position="226"/>
    </location>
    <ligand>
        <name>S-adenosyl-L-methionine</name>
        <dbReference type="ChEBI" id="CHEBI:59789"/>
    </ligand>
</feature>
<keyword evidence="17" id="KW-1185">Reference proteome</keyword>
<evidence type="ECO:0000256" key="8">
    <source>
        <dbReference type="ARBA" id="ARBA00023128"/>
    </source>
</evidence>
<evidence type="ECO:0000256" key="10">
    <source>
        <dbReference type="ARBA" id="ARBA00049302"/>
    </source>
</evidence>
<dbReference type="GO" id="GO:0003723">
    <property type="term" value="F:RNA binding"/>
    <property type="evidence" value="ECO:0007669"/>
    <property type="project" value="UniProtKB-UniRule"/>
</dbReference>
<keyword evidence="8" id="KW-0496">Mitochondrion</keyword>
<evidence type="ECO:0000256" key="12">
    <source>
        <dbReference type="ARBA" id="ARBA00050027"/>
    </source>
</evidence>
<reference evidence="16" key="2">
    <citation type="submission" date="2025-09" db="UniProtKB">
        <authorList>
            <consortium name="Ensembl"/>
        </authorList>
    </citation>
    <scope>IDENTIFICATION</scope>
</reference>
<feature type="binding site" evidence="14">
    <location>
        <position position="244"/>
    </location>
    <ligand>
        <name>S-adenosyl-L-methionine</name>
        <dbReference type="ChEBI" id="CHEBI:59789"/>
    </ligand>
</feature>
<evidence type="ECO:0000256" key="9">
    <source>
        <dbReference type="ARBA" id="ARBA00042050"/>
    </source>
</evidence>
<dbReference type="GO" id="GO:0008173">
    <property type="term" value="F:RNA methyltransferase activity"/>
    <property type="evidence" value="ECO:0007669"/>
    <property type="project" value="InterPro"/>
</dbReference>
<dbReference type="Gene3D" id="3.40.50.150">
    <property type="entry name" value="Vaccinia Virus protein VP39"/>
    <property type="match status" value="1"/>
</dbReference>
<comment type="similarity">
    <text evidence="14">Belongs to the class I-like SAM-binding methyltransferase superfamily. RsmB/NOP family.</text>
</comment>
<dbReference type="FunFam" id="3.40.50.150:FF:000055">
    <property type="entry name" value="5-methylcytosine rRNA methyltransferase NSUN4"/>
    <property type="match status" value="1"/>
</dbReference>
<organism evidence="16 17">
    <name type="scientific">Buteo japonicus</name>
    <dbReference type="NCBI Taxonomy" id="224669"/>
    <lineage>
        <taxon>Eukaryota</taxon>
        <taxon>Metazoa</taxon>
        <taxon>Chordata</taxon>
        <taxon>Craniata</taxon>
        <taxon>Vertebrata</taxon>
        <taxon>Euteleostomi</taxon>
        <taxon>Archelosauria</taxon>
        <taxon>Archosauria</taxon>
        <taxon>Dinosauria</taxon>
        <taxon>Saurischia</taxon>
        <taxon>Theropoda</taxon>
        <taxon>Coelurosauria</taxon>
        <taxon>Aves</taxon>
        <taxon>Neognathae</taxon>
        <taxon>Neoaves</taxon>
        <taxon>Telluraves</taxon>
        <taxon>Accipitrimorphae</taxon>
        <taxon>Accipitriformes</taxon>
        <taxon>Accipitridae</taxon>
        <taxon>Accipitrinae</taxon>
        <taxon>Buteo</taxon>
    </lineage>
</organism>
<dbReference type="Pfam" id="PF01189">
    <property type="entry name" value="Methyltr_RsmB-F"/>
    <property type="match status" value="1"/>
</dbReference>
<feature type="binding site" evidence="14">
    <location>
        <position position="195"/>
    </location>
    <ligand>
        <name>S-adenosyl-L-methionine</name>
        <dbReference type="ChEBI" id="CHEBI:59789"/>
    </ligand>
</feature>
<dbReference type="SUPFAM" id="SSF53335">
    <property type="entry name" value="S-adenosyl-L-methionine-dependent methyltransferases"/>
    <property type="match status" value="1"/>
</dbReference>
<evidence type="ECO:0000256" key="7">
    <source>
        <dbReference type="ARBA" id="ARBA00022946"/>
    </source>
</evidence>
<dbReference type="AlphaFoldDB" id="A0A8C0BK52"/>
<dbReference type="InterPro" id="IPR049560">
    <property type="entry name" value="MeTrfase_RsmB-F_NOP2_cat"/>
</dbReference>
<evidence type="ECO:0000313" key="16">
    <source>
        <dbReference type="Ensembl" id="ENSBJAP00000017566.1"/>
    </source>
</evidence>
<evidence type="ECO:0000313" key="17">
    <source>
        <dbReference type="Proteomes" id="UP000694555"/>
    </source>
</evidence>
<feature type="active site" description="Nucleophile" evidence="14">
    <location>
        <position position="299"/>
    </location>
</feature>
<comment type="catalytic activity">
    <reaction evidence="11">
        <text>a cytidine in mRNA + S-adenosyl-L-methionine = a 5-methylcytidine in mRNA + S-adenosyl-L-homocysteine + H(+)</text>
        <dbReference type="Rhea" id="RHEA:61464"/>
        <dbReference type="Rhea" id="RHEA-COMP:15145"/>
        <dbReference type="Rhea" id="RHEA-COMP:15826"/>
        <dbReference type="ChEBI" id="CHEBI:15378"/>
        <dbReference type="ChEBI" id="CHEBI:57856"/>
        <dbReference type="ChEBI" id="CHEBI:59789"/>
        <dbReference type="ChEBI" id="CHEBI:74483"/>
        <dbReference type="ChEBI" id="CHEBI:82748"/>
    </reaction>
</comment>
<keyword evidence="4 14" id="KW-0808">Transferase</keyword>
<evidence type="ECO:0000256" key="3">
    <source>
        <dbReference type="ARBA" id="ARBA00022603"/>
    </source>
</evidence>
<feature type="binding site" evidence="14">
    <location>
        <begin position="172"/>
        <end position="178"/>
    </location>
    <ligand>
        <name>S-adenosyl-L-methionine</name>
        <dbReference type="ChEBI" id="CHEBI:59789"/>
    </ligand>
</feature>
<reference evidence="16" key="1">
    <citation type="submission" date="2025-08" db="UniProtKB">
        <authorList>
            <consortium name="Ensembl"/>
        </authorList>
    </citation>
    <scope>IDENTIFICATION</scope>
</reference>
<evidence type="ECO:0000256" key="1">
    <source>
        <dbReference type="ARBA" id="ARBA00004173"/>
    </source>
</evidence>
<dbReference type="PANTHER" id="PTHR22808">
    <property type="entry name" value="NCL1 YEAST -RELATED NOL1/NOP2/FMU SUN DOMAIN-CONTAINING"/>
    <property type="match status" value="1"/>
</dbReference>
<dbReference type="PANTHER" id="PTHR22808:SF3">
    <property type="entry name" value="5-METHYLCYTOSINE RRNA METHYLTRANSFERASE NSUN4"/>
    <property type="match status" value="1"/>
</dbReference>
<dbReference type="SMR" id="A0A8C0BK52"/>
<protein>
    <recommendedName>
        <fullName evidence="12">5-cytosine rRNA methyltransferase NSUN4</fullName>
    </recommendedName>
    <alternativeName>
        <fullName evidence="13">5-cytosine tRNA methyltransferase NSUN4</fullName>
    </alternativeName>
    <alternativeName>
        <fullName evidence="9">NOL1/NOP2/Sun domain family member 4</fullName>
    </alternativeName>
</protein>
<evidence type="ECO:0000256" key="5">
    <source>
        <dbReference type="ARBA" id="ARBA00022691"/>
    </source>
</evidence>
<evidence type="ECO:0000256" key="14">
    <source>
        <dbReference type="PROSITE-ProRule" id="PRU01023"/>
    </source>
</evidence>
<comment type="catalytic activity">
    <reaction evidence="10">
        <text>a cytidine in rRNA + S-adenosyl-L-methionine = a 5-methylcytidine in rRNA + S-adenosyl-L-homocysteine + H(+)</text>
        <dbReference type="Rhea" id="RHEA:61484"/>
        <dbReference type="Rhea" id="RHEA-COMP:15836"/>
        <dbReference type="Rhea" id="RHEA-COMP:15837"/>
        <dbReference type="ChEBI" id="CHEBI:15378"/>
        <dbReference type="ChEBI" id="CHEBI:57856"/>
        <dbReference type="ChEBI" id="CHEBI:59789"/>
        <dbReference type="ChEBI" id="CHEBI:74483"/>
        <dbReference type="ChEBI" id="CHEBI:82748"/>
    </reaction>
</comment>
<accession>A0A8C0BK52</accession>
<dbReference type="GO" id="GO:0005762">
    <property type="term" value="C:mitochondrial large ribosomal subunit"/>
    <property type="evidence" value="ECO:0007669"/>
    <property type="project" value="TreeGrafter"/>
</dbReference>
<keyword evidence="2" id="KW-0698">rRNA processing</keyword>
<keyword evidence="7" id="KW-0809">Transit peptide</keyword>
<keyword evidence="5 14" id="KW-0949">S-adenosyl-L-methionine</keyword>
<proteinExistence type="inferred from homology"/>
<sequence>EGTLGCRGILSFNISDIHFSPPPGCHGPGFSWKNAATAPRIPPTRLALHHFDENYSLQLKDLWPSIRASLLCEQKYGALLNNFSAVHHVTQELELLNAADFRGAATSPPLRPSVTPAASVRPHPHFQLLISFPLARLPDALGLLDYYLMDAASLLPVLALNVQPDDFVLDLCAAPGGKTLALLQTGICGHLAANDISISRTKRLYQILHSYVPKVIRETVSVTSYDGRDWGQLQGSTFHKVLVDVPCTTDRHSVMEEENNIFHRRRTKERQMLPMLQLQLLMAGILATKPGGEVVYSTCSLSPLQNEYVIERAVEIAETEFNISIHVEDLSHFRTLFQDTFSFFLDCRLGELVLPHLTANFGPMYFCKLRRM</sequence>
<evidence type="ECO:0000256" key="13">
    <source>
        <dbReference type="ARBA" id="ARBA00050049"/>
    </source>
</evidence>
<evidence type="ECO:0000256" key="6">
    <source>
        <dbReference type="ARBA" id="ARBA00022884"/>
    </source>
</evidence>
<feature type="domain" description="SAM-dependent MTase RsmB/NOP-type" evidence="15">
    <location>
        <begin position="68"/>
        <end position="372"/>
    </location>
</feature>
<evidence type="ECO:0000256" key="4">
    <source>
        <dbReference type="ARBA" id="ARBA00022679"/>
    </source>
</evidence>